<dbReference type="CDD" id="cd00303">
    <property type="entry name" value="retropepsin_like"/>
    <property type="match status" value="1"/>
</dbReference>
<dbReference type="Proteomes" id="UP001458880">
    <property type="component" value="Unassembled WGS sequence"/>
</dbReference>
<keyword evidence="2" id="KW-1185">Reference proteome</keyword>
<evidence type="ECO:0000313" key="2">
    <source>
        <dbReference type="Proteomes" id="UP001458880"/>
    </source>
</evidence>
<protein>
    <submittedName>
        <fullName evidence="1">Pao retrotransposon peptidase</fullName>
    </submittedName>
</protein>
<comment type="caution">
    <text evidence="1">The sequence shown here is derived from an EMBL/GenBank/DDBJ whole genome shotgun (WGS) entry which is preliminary data.</text>
</comment>
<dbReference type="Pfam" id="PF05380">
    <property type="entry name" value="Peptidase_A17"/>
    <property type="match status" value="1"/>
</dbReference>
<gene>
    <name evidence="1" type="ORF">QE152_g21711</name>
</gene>
<accession>A0AAW1KNT1</accession>
<sequence length="646" mass="72734">MNCLRPGHIQKDCISSNCKHCGRKHNSLIHTNEREANKVNHDHGVANDTSNSETIATTAMAGQSAQVLLATAVICLKNRAGNTVNCRALLDSGSTSNFINCRALLDSGSTSNFITKALAQKLKLDTTNTNVPIVGVNNTNTAVSSITDATITSCDGGYNYKAWREQPQDELKYYRLNTVTYGTAPASFLAVRALHQAAMDNGADPRVINIIKSDFYMDDLITRSSWQEFHAQLSALNNIKIARQRYNYTGFVTHASERAYGACVYIRSTDTYGNHCSDLLCAKSRVAPLKRTSLPRLELCGAVLLSRLVRKVCENFRVTFGKRRFWCDSTIALAWIRTESVNWKTFVANRVAEVRESSLPEEWKHIPSALNPADIVSRGTSPEQLSQTTLWWHGPEFLKHNEELWPEQHPIVSTSDSEAERKKPIPMSFTTVSEFNIFDRFSSLSKLLRVVAFMLRFVHNARSKNDSRLRGELSRGELDKANTVLVKLVQSSFFGLSRGELDKANTVLVKLVQSSFFGLEINLLKMNKQIPRASKILSLDPFVDTDGLLRVGGRLRRSQIPYDRRHPLLLPSNHNFTIKIIEHEHIRNVHAGTQTVLAAVRRNFWPIHGKSTVKRVMNTSGMYMPEHKQCWRLFVVISGPYMEKVL</sequence>
<name>A0AAW1KNT1_POPJA</name>
<reference evidence="1 2" key="1">
    <citation type="journal article" date="2024" name="BMC Genomics">
        <title>De novo assembly and annotation of Popillia japonica's genome with initial clues to its potential as an invasive pest.</title>
        <authorList>
            <person name="Cucini C."/>
            <person name="Boschi S."/>
            <person name="Funari R."/>
            <person name="Cardaioli E."/>
            <person name="Iannotti N."/>
            <person name="Marturano G."/>
            <person name="Paoli F."/>
            <person name="Bruttini M."/>
            <person name="Carapelli A."/>
            <person name="Frati F."/>
            <person name="Nardi F."/>
        </authorList>
    </citation>
    <scope>NUCLEOTIDE SEQUENCE [LARGE SCALE GENOMIC DNA]</scope>
    <source>
        <strain evidence="1">DMR45628</strain>
    </source>
</reference>
<dbReference type="PANTHER" id="PTHR47331">
    <property type="entry name" value="PHD-TYPE DOMAIN-CONTAINING PROTEIN"/>
    <property type="match status" value="1"/>
</dbReference>
<dbReference type="SUPFAM" id="SSF50630">
    <property type="entry name" value="Acid proteases"/>
    <property type="match status" value="1"/>
</dbReference>
<dbReference type="EMBL" id="JASPKY010000203">
    <property type="protein sequence ID" value="KAK9721103.1"/>
    <property type="molecule type" value="Genomic_DNA"/>
</dbReference>
<dbReference type="Gene3D" id="2.40.70.10">
    <property type="entry name" value="Acid Proteases"/>
    <property type="match status" value="1"/>
</dbReference>
<organism evidence="1 2">
    <name type="scientific">Popillia japonica</name>
    <name type="common">Japanese beetle</name>
    <dbReference type="NCBI Taxonomy" id="7064"/>
    <lineage>
        <taxon>Eukaryota</taxon>
        <taxon>Metazoa</taxon>
        <taxon>Ecdysozoa</taxon>
        <taxon>Arthropoda</taxon>
        <taxon>Hexapoda</taxon>
        <taxon>Insecta</taxon>
        <taxon>Pterygota</taxon>
        <taxon>Neoptera</taxon>
        <taxon>Endopterygota</taxon>
        <taxon>Coleoptera</taxon>
        <taxon>Polyphaga</taxon>
        <taxon>Scarabaeiformia</taxon>
        <taxon>Scarabaeidae</taxon>
        <taxon>Rutelinae</taxon>
        <taxon>Popillia</taxon>
    </lineage>
</organism>
<evidence type="ECO:0000313" key="1">
    <source>
        <dbReference type="EMBL" id="KAK9721103.1"/>
    </source>
</evidence>
<dbReference type="InterPro" id="IPR008042">
    <property type="entry name" value="Retrotrans_Pao"/>
</dbReference>
<dbReference type="InterPro" id="IPR021109">
    <property type="entry name" value="Peptidase_aspartic_dom_sf"/>
</dbReference>
<dbReference type="AlphaFoldDB" id="A0AAW1KNT1"/>
<proteinExistence type="predicted"/>